<dbReference type="GO" id="GO:0005829">
    <property type="term" value="C:cytosol"/>
    <property type="evidence" value="ECO:0007669"/>
    <property type="project" value="TreeGrafter"/>
</dbReference>
<sequence>MAVDIITPPQAPPPLAPYSSATRANGLIFVSGTLAMAPDGAILGIGDAAEQTRVVLELIKAAVETGGGRLETVLFNHIFLKDLADYAAMNEVYRTFFPLHRPARYTIQTPLVKQEFLVEIATVAAVADPV</sequence>
<dbReference type="Pfam" id="PF01042">
    <property type="entry name" value="Ribonuc_L-PSP"/>
    <property type="match status" value="1"/>
</dbReference>
<dbReference type="EMBL" id="VWNA01000003">
    <property type="protein sequence ID" value="MQT15481.1"/>
    <property type="molecule type" value="Genomic_DNA"/>
</dbReference>
<dbReference type="RefSeq" id="WP_153490875.1">
    <property type="nucleotide sequence ID" value="NZ_VWNA01000003.1"/>
</dbReference>
<evidence type="ECO:0000313" key="3">
    <source>
        <dbReference type="Proteomes" id="UP000332515"/>
    </source>
</evidence>
<dbReference type="InterPro" id="IPR035959">
    <property type="entry name" value="RutC-like_sf"/>
</dbReference>
<protein>
    <submittedName>
        <fullName evidence="2">Pyrimidine utilization protein C</fullName>
    </submittedName>
</protein>
<proteinExistence type="inferred from homology"/>
<dbReference type="PANTHER" id="PTHR11803:SF58">
    <property type="entry name" value="PROTEIN HMF1-RELATED"/>
    <property type="match status" value="1"/>
</dbReference>
<keyword evidence="3" id="KW-1185">Reference proteome</keyword>
<reference evidence="2 3" key="1">
    <citation type="submission" date="2019-09" db="EMBL/GenBank/DDBJ databases">
        <title>Segnochrobactrum spirostomi gen. nov., sp. nov., isolated from the ciliate Spirostomum cf. yagiui and description of a novel family, Segnochrobactraceae fam. nov. within the order Rhizobiales of the class Alphaproteobacteria.</title>
        <authorList>
            <person name="Akter S."/>
            <person name="Shazib S.U.A."/>
            <person name="Shin M.K."/>
        </authorList>
    </citation>
    <scope>NUCLEOTIDE SEQUENCE [LARGE SCALE GENOMIC DNA]</scope>
    <source>
        <strain evidence="2 3">Sp-1</strain>
    </source>
</reference>
<name>A0A6A7YBX0_9HYPH</name>
<dbReference type="SUPFAM" id="SSF55298">
    <property type="entry name" value="YjgF-like"/>
    <property type="match status" value="1"/>
</dbReference>
<accession>A0A6A7YBX0</accession>
<gene>
    <name evidence="2" type="ORF">F0357_23070</name>
</gene>
<comment type="similarity">
    <text evidence="1">Belongs to the RutC family.</text>
</comment>
<dbReference type="InterPro" id="IPR006175">
    <property type="entry name" value="YjgF/YER057c/UK114"/>
</dbReference>
<dbReference type="AlphaFoldDB" id="A0A6A7YBX0"/>
<dbReference type="GO" id="GO:0019239">
    <property type="term" value="F:deaminase activity"/>
    <property type="evidence" value="ECO:0007669"/>
    <property type="project" value="TreeGrafter"/>
</dbReference>
<dbReference type="PANTHER" id="PTHR11803">
    <property type="entry name" value="2-IMINOBUTANOATE/2-IMINOPROPANOATE DEAMINASE RIDA"/>
    <property type="match status" value="1"/>
</dbReference>
<evidence type="ECO:0000256" key="1">
    <source>
        <dbReference type="ARBA" id="ARBA00010552"/>
    </source>
</evidence>
<comment type="caution">
    <text evidence="2">The sequence shown here is derived from an EMBL/GenBank/DDBJ whole genome shotgun (WGS) entry which is preliminary data.</text>
</comment>
<dbReference type="CDD" id="cd00448">
    <property type="entry name" value="YjgF_YER057c_UK114_family"/>
    <property type="match status" value="1"/>
</dbReference>
<organism evidence="2 3">
    <name type="scientific">Segnochrobactrum spirostomi</name>
    <dbReference type="NCBI Taxonomy" id="2608987"/>
    <lineage>
        <taxon>Bacteria</taxon>
        <taxon>Pseudomonadati</taxon>
        <taxon>Pseudomonadota</taxon>
        <taxon>Alphaproteobacteria</taxon>
        <taxon>Hyphomicrobiales</taxon>
        <taxon>Segnochrobactraceae</taxon>
        <taxon>Segnochrobactrum</taxon>
    </lineage>
</organism>
<evidence type="ECO:0000313" key="2">
    <source>
        <dbReference type="EMBL" id="MQT15481.1"/>
    </source>
</evidence>
<dbReference type="Proteomes" id="UP000332515">
    <property type="component" value="Unassembled WGS sequence"/>
</dbReference>
<dbReference type="Gene3D" id="3.30.1330.40">
    <property type="entry name" value="RutC-like"/>
    <property type="match status" value="1"/>
</dbReference>